<accession>A0AAE0DDU7</accession>
<keyword evidence="2" id="KW-1185">Reference proteome</keyword>
<evidence type="ECO:0000313" key="1">
    <source>
        <dbReference type="EMBL" id="KAK2779376.1"/>
    </source>
</evidence>
<dbReference type="Proteomes" id="UP001281614">
    <property type="component" value="Unassembled WGS sequence"/>
</dbReference>
<dbReference type="AlphaFoldDB" id="A0AAE0DDU7"/>
<reference evidence="1" key="1">
    <citation type="submission" date="2023-02" db="EMBL/GenBank/DDBJ databases">
        <title>Colletotrichum kahawae CIFC_Que2 genome sequencing and assembly.</title>
        <authorList>
            <person name="Baroncelli R."/>
        </authorList>
    </citation>
    <scope>NUCLEOTIDE SEQUENCE</scope>
    <source>
        <strain evidence="1">CIFC_Que2</strain>
    </source>
</reference>
<dbReference type="SUPFAM" id="SSF82171">
    <property type="entry name" value="DPP6 N-terminal domain-like"/>
    <property type="match status" value="1"/>
</dbReference>
<comment type="caution">
    <text evidence="1">The sequence shown here is derived from an EMBL/GenBank/DDBJ whole genome shotgun (WGS) entry which is preliminary data.</text>
</comment>
<evidence type="ECO:0000313" key="2">
    <source>
        <dbReference type="Proteomes" id="UP001281614"/>
    </source>
</evidence>
<dbReference type="EMBL" id="VYYT01000003">
    <property type="protein sequence ID" value="KAK2779376.1"/>
    <property type="molecule type" value="Genomic_DNA"/>
</dbReference>
<name>A0AAE0DDU7_COLKA</name>
<sequence>MPEKVDTLRFLAISPDSKWIASVPERGEELTLWLASECSCQALCRPGSRITAITFSSNSESLASADKAQNVLDVGRSLISLSFSPDDLQLRTSFGDIAIEKSVHTSQAISPALEDDELENTSVILRRPRWQGYGIDVSGKWITWNGVNIIFLPADINPSSNLNYPRWDDGDLRYQVAAGDFVVAWAGPSGELYTMGFSRDIDPFD</sequence>
<dbReference type="InterPro" id="IPR015943">
    <property type="entry name" value="WD40/YVTN_repeat-like_dom_sf"/>
</dbReference>
<gene>
    <name evidence="1" type="ORF">CKAH01_11299</name>
</gene>
<organism evidence="1 2">
    <name type="scientific">Colletotrichum kahawae</name>
    <name type="common">Coffee berry disease fungus</name>
    <dbReference type="NCBI Taxonomy" id="34407"/>
    <lineage>
        <taxon>Eukaryota</taxon>
        <taxon>Fungi</taxon>
        <taxon>Dikarya</taxon>
        <taxon>Ascomycota</taxon>
        <taxon>Pezizomycotina</taxon>
        <taxon>Sordariomycetes</taxon>
        <taxon>Hypocreomycetidae</taxon>
        <taxon>Glomerellales</taxon>
        <taxon>Glomerellaceae</taxon>
        <taxon>Colletotrichum</taxon>
        <taxon>Colletotrichum gloeosporioides species complex</taxon>
    </lineage>
</organism>
<protein>
    <submittedName>
        <fullName evidence="1">Pfs domain-containing protein</fullName>
    </submittedName>
</protein>
<proteinExistence type="predicted"/>
<dbReference type="Gene3D" id="2.130.10.10">
    <property type="entry name" value="YVTN repeat-like/Quinoprotein amine dehydrogenase"/>
    <property type="match status" value="1"/>
</dbReference>